<accession>D1B0I0</accession>
<dbReference type="Gene3D" id="3.30.450.20">
    <property type="entry name" value="PAS domain"/>
    <property type="match status" value="1"/>
</dbReference>
<name>D1B0I0_SULD5</name>
<reference evidence="5 6" key="2">
    <citation type="journal article" date="2010" name="Stand. Genomic Sci.">
        <title>Complete genome sequence of Sulfurospirillum deleyianum type strain (5175).</title>
        <authorList>
            <person name="Sikorski J."/>
            <person name="Lapidus A."/>
            <person name="Copeland A."/>
            <person name="Glavina Del Rio T."/>
            <person name="Nolan M."/>
            <person name="Lucas S."/>
            <person name="Chen F."/>
            <person name="Tice H."/>
            <person name="Cheng J.F."/>
            <person name="Saunders E."/>
            <person name="Bruce D."/>
            <person name="Goodwin L."/>
            <person name="Pitluck S."/>
            <person name="Ovchinnikova G."/>
            <person name="Pati A."/>
            <person name="Ivanova N."/>
            <person name="Mavromatis K."/>
            <person name="Chen A."/>
            <person name="Palaniappan K."/>
            <person name="Chain P."/>
            <person name="Land M."/>
            <person name="Hauser L."/>
            <person name="Chang Y.J."/>
            <person name="Jeffries C.D."/>
            <person name="Brettin T."/>
            <person name="Detter J.C."/>
            <person name="Han C."/>
            <person name="Rohde M."/>
            <person name="Lang E."/>
            <person name="Spring S."/>
            <person name="Goker M."/>
            <person name="Bristow J."/>
            <person name="Eisen J.A."/>
            <person name="Markowitz V."/>
            <person name="Hugenholtz P."/>
            <person name="Kyrpides N.C."/>
            <person name="Klenk H.P."/>
        </authorList>
    </citation>
    <scope>NUCLEOTIDE SEQUENCE [LARGE SCALE GENOMIC DNA]</scope>
    <source>
        <strain evidence="6">ATCC 51133 / DSM 6946 / 5175</strain>
    </source>
</reference>
<dbReference type="SMART" id="SM00283">
    <property type="entry name" value="MA"/>
    <property type="match status" value="1"/>
</dbReference>
<dbReference type="InterPro" id="IPR029151">
    <property type="entry name" value="Sensor-like_sf"/>
</dbReference>
<dbReference type="KEGG" id="sdl:Sdel_0262"/>
<proteinExistence type="predicted"/>
<dbReference type="HOGENOM" id="CLU_000445_107_19_7"/>
<gene>
    <name evidence="5" type="ordered locus">Sdel_0262</name>
</gene>
<dbReference type="AlphaFoldDB" id="D1B0I0"/>
<feature type="transmembrane region" description="Helical" evidence="3">
    <location>
        <begin position="12"/>
        <end position="31"/>
    </location>
</feature>
<dbReference type="SUPFAM" id="SSF58104">
    <property type="entry name" value="Methyl-accepting chemotaxis protein (MCP) signaling domain"/>
    <property type="match status" value="1"/>
</dbReference>
<dbReference type="GO" id="GO:0007165">
    <property type="term" value="P:signal transduction"/>
    <property type="evidence" value="ECO:0007669"/>
    <property type="project" value="UniProtKB-KW"/>
</dbReference>
<dbReference type="EMBL" id="CP001816">
    <property type="protein sequence ID" value="ACZ11299.1"/>
    <property type="molecule type" value="Genomic_DNA"/>
</dbReference>
<keyword evidence="1 2" id="KW-0807">Transducer</keyword>
<dbReference type="InterPro" id="IPR029150">
    <property type="entry name" value="dCache_3"/>
</dbReference>
<dbReference type="Proteomes" id="UP000002222">
    <property type="component" value="Chromosome"/>
</dbReference>
<reference evidence="6" key="1">
    <citation type="submission" date="2009-11" db="EMBL/GenBank/DDBJ databases">
        <title>The complete genome of Sulfurospirillum deleyianum DSM 6946.</title>
        <authorList>
            <consortium name="US DOE Joint Genome Institute (JGI-PGF)"/>
            <person name="Lucas S."/>
            <person name="Copeland A."/>
            <person name="Lapidus A."/>
            <person name="Glavina del Rio T."/>
            <person name="Dalin E."/>
            <person name="Tice H."/>
            <person name="Bruce D."/>
            <person name="Goodwin L."/>
            <person name="Pitluck S."/>
            <person name="Kyrpides N."/>
            <person name="Mavromatis K."/>
            <person name="Ivanova N."/>
            <person name="Ovchinnikova G."/>
            <person name="Munk A.C."/>
            <person name="Lu M."/>
            <person name="Brettin T."/>
            <person name="Detter J.C."/>
            <person name="Han C."/>
            <person name="Tapia R."/>
            <person name="Larimer F."/>
            <person name="Land M."/>
            <person name="Hauser L."/>
            <person name="Markowitz V."/>
            <person name="Cheng J.F."/>
            <person name="Hugenholtz P."/>
            <person name="Woyke T."/>
            <person name="Wu D."/>
            <person name="Aumann P."/>
            <person name="Schneider S."/>
            <person name="Lang E."/>
            <person name="Spring S."/>
            <person name="Klenk H.P."/>
            <person name="Eisen J.A."/>
        </authorList>
    </citation>
    <scope>NUCLEOTIDE SEQUENCE [LARGE SCALE GENOMIC DNA]</scope>
    <source>
        <strain evidence="6">ATCC 51133 / DSM 6946 / 5175</strain>
    </source>
</reference>
<evidence type="ECO:0000256" key="2">
    <source>
        <dbReference type="PROSITE-ProRule" id="PRU00284"/>
    </source>
</evidence>
<feature type="transmembrane region" description="Helical" evidence="3">
    <location>
        <begin position="297"/>
        <end position="318"/>
    </location>
</feature>
<dbReference type="OrthoDB" id="9781638at2"/>
<evidence type="ECO:0000313" key="6">
    <source>
        <dbReference type="Proteomes" id="UP000002222"/>
    </source>
</evidence>
<dbReference type="SUPFAM" id="SSF103190">
    <property type="entry name" value="Sensory domain-like"/>
    <property type="match status" value="1"/>
</dbReference>
<evidence type="ECO:0000313" key="5">
    <source>
        <dbReference type="EMBL" id="ACZ11299.1"/>
    </source>
</evidence>
<dbReference type="PANTHER" id="PTHR32089">
    <property type="entry name" value="METHYL-ACCEPTING CHEMOTAXIS PROTEIN MCPB"/>
    <property type="match status" value="1"/>
</dbReference>
<protein>
    <submittedName>
        <fullName evidence="5">Chemotaxis sensory transducer</fullName>
    </submittedName>
</protein>
<dbReference type="eggNOG" id="COG0840">
    <property type="taxonomic scope" value="Bacteria"/>
</dbReference>
<dbReference type="InterPro" id="IPR004089">
    <property type="entry name" value="MCPsignal_dom"/>
</dbReference>
<dbReference type="PANTHER" id="PTHR32089:SF114">
    <property type="entry name" value="METHYL-ACCEPTING CHEMOTAXIS PROTEIN MCPB"/>
    <property type="match status" value="1"/>
</dbReference>
<organism evidence="5 6">
    <name type="scientific">Sulfurospirillum deleyianum (strain ATCC 51133 / DSM 6946 / 5175)</name>
    <dbReference type="NCBI Taxonomy" id="525898"/>
    <lineage>
        <taxon>Bacteria</taxon>
        <taxon>Pseudomonadati</taxon>
        <taxon>Campylobacterota</taxon>
        <taxon>Epsilonproteobacteria</taxon>
        <taxon>Campylobacterales</taxon>
        <taxon>Sulfurospirillaceae</taxon>
        <taxon>Sulfurospirillum</taxon>
    </lineage>
</organism>
<evidence type="ECO:0000256" key="1">
    <source>
        <dbReference type="ARBA" id="ARBA00023224"/>
    </source>
</evidence>
<feature type="domain" description="Methyl-accepting transducer" evidence="4">
    <location>
        <begin position="378"/>
        <end position="635"/>
    </location>
</feature>
<dbReference type="Gene3D" id="1.10.287.950">
    <property type="entry name" value="Methyl-accepting chemotaxis protein"/>
    <property type="match status" value="1"/>
</dbReference>
<evidence type="ECO:0000259" key="4">
    <source>
        <dbReference type="PROSITE" id="PS50111"/>
    </source>
</evidence>
<keyword evidence="3" id="KW-0472">Membrane</keyword>
<dbReference type="Pfam" id="PF00015">
    <property type="entry name" value="MCPsignal"/>
    <property type="match status" value="1"/>
</dbReference>
<dbReference type="STRING" id="525898.Sdel_0262"/>
<dbReference type="GO" id="GO:0016020">
    <property type="term" value="C:membrane"/>
    <property type="evidence" value="ECO:0007669"/>
    <property type="project" value="InterPro"/>
</dbReference>
<keyword evidence="6" id="KW-1185">Reference proteome</keyword>
<keyword evidence="3" id="KW-1133">Transmembrane helix</keyword>
<sequence length="650" mass="71888">MLKGTHISAQIIRLMVLIALFTVVIVSLISFNAQSFLSEKEKTQERDYLAMKIQDELHVKNDVGIIASVELAEMAALQESIKNNDRESTHLILKNVANSFKNKTNYQGIRIHVATADLKSFSRSWDAKKFGDDLSMLSNYVVAIQTKKLQSSWAVQHSGFVLATVAPIITKEGTLLGVVNLSQGVGSISRDFEKEGVKYIQLIDASVASKHPLLSKMEMVGAYAMSNDKWFSKEVKDFAKSLDMEALIKEKYLFSGDYFVVSLPVYDNNNQRIGYNILGVPKEKVESKISETLKISYYYIALIGVIFMATVLVIFLGLKRLVVTPLRILETEITHSAQEKDLRTKLEIPCRNEVSLIADATSELLLSFATSLREVKASGYENLTLANQLFSTSSAIGDNALKESTLLQNASEKGKAITQDLNNAMITMNQTQEDISKAVEALETSQMHLLTLVNNVENTAKNEMDIAYKLTELSNQANDVRGVLGVISDIADQTNLLALNAAIEAARAGEHGRGFAVVADEVRKLAERTQKSLVEINVTINVIVQAISHSADAINHNAKSMTLLVDDSRNVQEAIQNVSQTMEHANRTNQAMAKLSDSNTHQTHAILEAIGEIYKLSSENTRSVEEISQASKHLTERAENLGMTIDRFKI</sequence>
<dbReference type="PROSITE" id="PS50111">
    <property type="entry name" value="CHEMOTAXIS_TRANSDUC_2"/>
    <property type="match status" value="1"/>
</dbReference>
<keyword evidence="3" id="KW-0812">Transmembrane</keyword>
<dbReference type="Pfam" id="PF14827">
    <property type="entry name" value="dCache_3"/>
    <property type="match status" value="1"/>
</dbReference>
<evidence type="ECO:0000256" key="3">
    <source>
        <dbReference type="SAM" id="Phobius"/>
    </source>
</evidence>